<reference evidence="3" key="1">
    <citation type="submission" date="2018-09" db="EMBL/GenBank/DDBJ databases">
        <authorList>
            <person name="Livingstone P.G."/>
            <person name="Whitworth D.E."/>
        </authorList>
    </citation>
    <scope>NUCLEOTIDE SEQUENCE [LARGE SCALE GENOMIC DNA]</scope>
    <source>
        <strain evidence="3">AB050A</strain>
    </source>
</reference>
<proteinExistence type="predicted"/>
<keyword evidence="3" id="KW-1185">Reference proteome</keyword>
<dbReference type="OrthoDB" id="9787127at2"/>
<evidence type="ECO:0000259" key="1">
    <source>
        <dbReference type="Pfam" id="PF03235"/>
    </source>
</evidence>
<comment type="caution">
    <text evidence="2">The sequence shown here is derived from an EMBL/GenBank/DDBJ whole genome shotgun (WGS) entry which is preliminary data.</text>
</comment>
<name>A0A3A8QHA2_9BACT</name>
<accession>A0A3A8QHA2</accession>
<dbReference type="AlphaFoldDB" id="A0A3A8QHA2"/>
<dbReference type="Proteomes" id="UP000267003">
    <property type="component" value="Unassembled WGS sequence"/>
</dbReference>
<evidence type="ECO:0000313" key="3">
    <source>
        <dbReference type="Proteomes" id="UP000267003"/>
    </source>
</evidence>
<dbReference type="PANTHER" id="PTHR39639:SF1">
    <property type="entry name" value="DUF262 DOMAIN-CONTAINING PROTEIN"/>
    <property type="match status" value="1"/>
</dbReference>
<dbReference type="PANTHER" id="PTHR39639">
    <property type="entry name" value="CHROMOSOME 16, WHOLE GENOME SHOTGUN SEQUENCE"/>
    <property type="match status" value="1"/>
</dbReference>
<dbReference type="InterPro" id="IPR004919">
    <property type="entry name" value="GmrSD_N"/>
</dbReference>
<gene>
    <name evidence="2" type="ORF">D7W81_12865</name>
</gene>
<dbReference type="Pfam" id="PF03235">
    <property type="entry name" value="GmrSD_N"/>
    <property type="match status" value="1"/>
</dbReference>
<dbReference type="EMBL" id="RAWK01000064">
    <property type="protein sequence ID" value="RKH68109.1"/>
    <property type="molecule type" value="Genomic_DNA"/>
</dbReference>
<evidence type="ECO:0000313" key="2">
    <source>
        <dbReference type="EMBL" id="RKH68109.1"/>
    </source>
</evidence>
<feature type="domain" description="GmrSD restriction endonucleases N-terminal" evidence="1">
    <location>
        <begin position="53"/>
        <end position="190"/>
    </location>
</feature>
<organism evidence="2 3">
    <name type="scientific">Corallococcus aberystwythensis</name>
    <dbReference type="NCBI Taxonomy" id="2316722"/>
    <lineage>
        <taxon>Bacteria</taxon>
        <taxon>Pseudomonadati</taxon>
        <taxon>Myxococcota</taxon>
        <taxon>Myxococcia</taxon>
        <taxon>Myxococcales</taxon>
        <taxon>Cystobacterineae</taxon>
        <taxon>Myxococcaceae</taxon>
        <taxon>Corallococcus</taxon>
    </lineage>
</organism>
<sequence length="396" mass="46677">MWAKIPTESDRKMTDDEINAKYSKRELRIVTESNREQLPNFVEALKRQNWMELRPFYQRRPRWDPIRQSKLIESFIMNIPVPPLFVYESDLAKYEVMDGQQRITAIQDFYSNKLTLEGLEQWPELNGRIYDKLPSEIRKGIDRRSISYIVLLKESAETTEEEALLRQQVFERLNTGGVELENQEIRNCIYHGKFNKLLLDLTKNSKFREAWGLPAYSEEEDKNPPEELAKNRFFRQMQDAEVVLRFFALRHAENYRRGMAGFLDLYMVRSRRFTDEDVSVLESVFRGTIDLAYEIYGRQMFHPWDKTKKTLAERPYVAYADAVLVGISRHLEQADLLLQKKTEIVERTRNLITNSLSGTFTGQKNTKKDVQDRIRLFDEMLQGAMKGDAQSDTEVV</sequence>
<protein>
    <submittedName>
        <fullName evidence="2">DUF262 domain-containing protein</fullName>
    </submittedName>
</protein>